<dbReference type="GO" id="GO:0005777">
    <property type="term" value="C:peroxisome"/>
    <property type="evidence" value="ECO:0007669"/>
    <property type="project" value="TreeGrafter"/>
</dbReference>
<dbReference type="PANTHER" id="PTHR11011:SF45">
    <property type="entry name" value="FATTY ACYL-COA REDUCTASE CG8306-RELATED"/>
    <property type="match status" value="1"/>
</dbReference>
<dbReference type="AlphaFoldDB" id="A0A5N5SJJ9"/>
<gene>
    <name evidence="3" type="primary">FAR4</name>
    <name evidence="3" type="ORF">Anas_05650</name>
</gene>
<dbReference type="GO" id="GO:0102965">
    <property type="term" value="F:alcohol-forming long-chain fatty acyl-CoA reductase activity"/>
    <property type="evidence" value="ECO:0007669"/>
    <property type="project" value="UniProtKB-EC"/>
</dbReference>
<dbReference type="PANTHER" id="PTHR11011">
    <property type="entry name" value="MALE STERILITY PROTEIN 2-RELATED"/>
    <property type="match status" value="1"/>
</dbReference>
<keyword evidence="1" id="KW-0443">Lipid metabolism</keyword>
<dbReference type="Pfam" id="PF07993">
    <property type="entry name" value="NAD_binding_4"/>
    <property type="match status" value="1"/>
</dbReference>
<proteinExistence type="inferred from homology"/>
<evidence type="ECO:0000259" key="2">
    <source>
        <dbReference type="Pfam" id="PF07993"/>
    </source>
</evidence>
<evidence type="ECO:0000313" key="4">
    <source>
        <dbReference type="Proteomes" id="UP000326759"/>
    </source>
</evidence>
<protein>
    <recommendedName>
        <fullName evidence="1">Fatty acyl-CoA reductase</fullName>
        <ecNumber evidence="1">1.2.1.84</ecNumber>
    </recommendedName>
</protein>
<dbReference type="GO" id="GO:0080019">
    <property type="term" value="F:alcohol-forming very long-chain fatty acyl-CoA reductase activity"/>
    <property type="evidence" value="ECO:0007669"/>
    <property type="project" value="InterPro"/>
</dbReference>
<evidence type="ECO:0000313" key="3">
    <source>
        <dbReference type="EMBL" id="KAB7494241.1"/>
    </source>
</evidence>
<dbReference type="EMBL" id="SEYY01024269">
    <property type="protein sequence ID" value="KAB7494241.1"/>
    <property type="molecule type" value="Genomic_DNA"/>
</dbReference>
<keyword evidence="1" id="KW-0444">Lipid biosynthesis</keyword>
<keyword evidence="1" id="KW-0521">NADP</keyword>
<keyword evidence="4" id="KW-1185">Reference proteome</keyword>
<comment type="function">
    <text evidence="1">Catalyzes the reduction of fatty acyl-CoA to fatty alcohols.</text>
</comment>
<dbReference type="OrthoDB" id="429813at2759"/>
<dbReference type="InterPro" id="IPR026055">
    <property type="entry name" value="FAR"/>
</dbReference>
<dbReference type="InterPro" id="IPR013120">
    <property type="entry name" value="FAR_NAD-bd"/>
</dbReference>
<sequence>MKVKTYQLLFVRPSVVVGAFEEPMPGWTESLYHINGILVAAGRGVLRVLNCDPDTVLDIIPVDFVSNLLVACPTEKSSDSLGEYL</sequence>
<accession>A0A5N5SJJ9</accession>
<evidence type="ECO:0000256" key="1">
    <source>
        <dbReference type="RuleBase" id="RU363097"/>
    </source>
</evidence>
<organism evidence="3 4">
    <name type="scientific">Armadillidium nasatum</name>
    <dbReference type="NCBI Taxonomy" id="96803"/>
    <lineage>
        <taxon>Eukaryota</taxon>
        <taxon>Metazoa</taxon>
        <taxon>Ecdysozoa</taxon>
        <taxon>Arthropoda</taxon>
        <taxon>Crustacea</taxon>
        <taxon>Multicrustacea</taxon>
        <taxon>Malacostraca</taxon>
        <taxon>Eumalacostraca</taxon>
        <taxon>Peracarida</taxon>
        <taxon>Isopoda</taxon>
        <taxon>Oniscidea</taxon>
        <taxon>Crinocheta</taxon>
        <taxon>Armadillidiidae</taxon>
        <taxon>Armadillidium</taxon>
    </lineage>
</organism>
<reference evidence="3 4" key="1">
    <citation type="journal article" date="2019" name="PLoS Biol.">
        <title>Sex chromosomes control vertical transmission of feminizing Wolbachia symbionts in an isopod.</title>
        <authorList>
            <person name="Becking T."/>
            <person name="Chebbi M.A."/>
            <person name="Giraud I."/>
            <person name="Moumen B."/>
            <person name="Laverre T."/>
            <person name="Caubet Y."/>
            <person name="Peccoud J."/>
            <person name="Gilbert C."/>
            <person name="Cordaux R."/>
        </authorList>
    </citation>
    <scope>NUCLEOTIDE SEQUENCE [LARGE SCALE GENOMIC DNA]</scope>
    <source>
        <strain evidence="3">ANa2</strain>
        <tissue evidence="3">Whole body excluding digestive tract and cuticle</tissue>
    </source>
</reference>
<comment type="similarity">
    <text evidence="1">Belongs to the fatty acyl-CoA reductase family.</text>
</comment>
<dbReference type="Proteomes" id="UP000326759">
    <property type="component" value="Unassembled WGS sequence"/>
</dbReference>
<dbReference type="EC" id="1.2.1.84" evidence="1"/>
<dbReference type="Gene3D" id="3.40.50.720">
    <property type="entry name" value="NAD(P)-binding Rossmann-like Domain"/>
    <property type="match status" value="1"/>
</dbReference>
<comment type="caution">
    <text evidence="3">The sequence shown here is derived from an EMBL/GenBank/DDBJ whole genome shotgun (WGS) entry which is preliminary data.</text>
</comment>
<feature type="domain" description="Thioester reductase (TE)" evidence="2">
    <location>
        <begin position="6"/>
        <end position="68"/>
    </location>
</feature>
<name>A0A5N5SJJ9_9CRUS</name>
<keyword evidence="1" id="KW-0560">Oxidoreductase</keyword>
<dbReference type="GO" id="GO:0035336">
    <property type="term" value="P:long-chain fatty-acyl-CoA metabolic process"/>
    <property type="evidence" value="ECO:0007669"/>
    <property type="project" value="TreeGrafter"/>
</dbReference>
<comment type="catalytic activity">
    <reaction evidence="1">
        <text>a long-chain fatty acyl-CoA + 2 NADPH + 2 H(+) = a long-chain primary fatty alcohol + 2 NADP(+) + CoA</text>
        <dbReference type="Rhea" id="RHEA:52716"/>
        <dbReference type="ChEBI" id="CHEBI:15378"/>
        <dbReference type="ChEBI" id="CHEBI:57287"/>
        <dbReference type="ChEBI" id="CHEBI:57783"/>
        <dbReference type="ChEBI" id="CHEBI:58349"/>
        <dbReference type="ChEBI" id="CHEBI:77396"/>
        <dbReference type="ChEBI" id="CHEBI:83139"/>
        <dbReference type="EC" id="1.2.1.84"/>
    </reaction>
</comment>